<dbReference type="InParanoid" id="A0A6I8MY82"/>
<sequence length="115" mass="13388">MGPLGSLFFWSVLLLSTASAQKENGTVRRLQPWLMGLTAVVGFLFIVFILMIINRIWCHKNRSDDEPEAFQDPYYSMRNTEQMGHTNEAMEPDFKEQKEKEEMKMTSINLIVKKL</sequence>
<evidence type="ECO:0000256" key="6">
    <source>
        <dbReference type="SAM" id="Phobius"/>
    </source>
</evidence>
<accession>A0A6I8MY82</accession>
<dbReference type="GO" id="GO:0016020">
    <property type="term" value="C:membrane"/>
    <property type="evidence" value="ECO:0007669"/>
    <property type="project" value="UniProtKB-SubCell"/>
</dbReference>
<evidence type="ECO:0000256" key="1">
    <source>
        <dbReference type="ARBA" id="ARBA00004167"/>
    </source>
</evidence>
<keyword evidence="9" id="KW-1185">Reference proteome</keyword>
<dbReference type="AlphaFoldDB" id="A0A6I8MY82"/>
<dbReference type="PANTHER" id="PTHR15296">
    <property type="entry name" value="MEMBRANE-ASSOCIATED PROTEIN MAP17"/>
    <property type="match status" value="1"/>
</dbReference>
<proteinExistence type="inferred from homology"/>
<reference evidence="8" key="2">
    <citation type="submission" date="2025-08" db="UniProtKB">
        <authorList>
            <consortium name="Ensembl"/>
        </authorList>
    </citation>
    <scope>IDENTIFICATION</scope>
    <source>
        <strain evidence="8">Glennie</strain>
    </source>
</reference>
<reference evidence="8" key="3">
    <citation type="submission" date="2025-09" db="UniProtKB">
        <authorList>
            <consortium name="Ensembl"/>
        </authorList>
    </citation>
    <scope>IDENTIFICATION</scope>
    <source>
        <strain evidence="8">Glennie</strain>
    </source>
</reference>
<evidence type="ECO:0000256" key="4">
    <source>
        <dbReference type="ARBA" id="ARBA00023136"/>
    </source>
</evidence>
<feature type="transmembrane region" description="Helical" evidence="6">
    <location>
        <begin position="30"/>
        <end position="53"/>
    </location>
</feature>
<comment type="similarity">
    <text evidence="5">Belongs to the PDZK1-interacting protein 1/SMIM24 family.</text>
</comment>
<keyword evidence="7" id="KW-0732">Signal</keyword>
<keyword evidence="2 6" id="KW-0812">Transmembrane</keyword>
<reference evidence="8 9" key="1">
    <citation type="journal article" date="2008" name="Nature">
        <title>Genome analysis of the platypus reveals unique signatures of evolution.</title>
        <authorList>
            <person name="Warren W.C."/>
            <person name="Hillier L.W."/>
            <person name="Marshall Graves J.A."/>
            <person name="Birney E."/>
            <person name="Ponting C.P."/>
            <person name="Grutzner F."/>
            <person name="Belov K."/>
            <person name="Miller W."/>
            <person name="Clarke L."/>
            <person name="Chinwalla A.T."/>
            <person name="Yang S.P."/>
            <person name="Heger A."/>
            <person name="Locke D.P."/>
            <person name="Miethke P."/>
            <person name="Waters P.D."/>
            <person name="Veyrunes F."/>
            <person name="Fulton L."/>
            <person name="Fulton B."/>
            <person name="Graves T."/>
            <person name="Wallis J."/>
            <person name="Puente X.S."/>
            <person name="Lopez-Otin C."/>
            <person name="Ordonez G.R."/>
            <person name="Eichler E.E."/>
            <person name="Chen L."/>
            <person name="Cheng Z."/>
            <person name="Deakin J.E."/>
            <person name="Alsop A."/>
            <person name="Thompson K."/>
            <person name="Kirby P."/>
            <person name="Papenfuss A.T."/>
            <person name="Wakefield M.J."/>
            <person name="Olender T."/>
            <person name="Lancet D."/>
            <person name="Huttley G.A."/>
            <person name="Smit A.F."/>
            <person name="Pask A."/>
            <person name="Temple-Smith P."/>
            <person name="Batzer M.A."/>
            <person name="Walker J.A."/>
            <person name="Konkel M.K."/>
            <person name="Harris R.S."/>
            <person name="Whittington C.M."/>
            <person name="Wong E.S."/>
            <person name="Gemmell N.J."/>
            <person name="Buschiazzo E."/>
            <person name="Vargas Jentzsch I.M."/>
            <person name="Merkel A."/>
            <person name="Schmitz J."/>
            <person name="Zemann A."/>
            <person name="Churakov G."/>
            <person name="Kriegs J.O."/>
            <person name="Brosius J."/>
            <person name="Murchison E.P."/>
            <person name="Sachidanandam R."/>
            <person name="Smith C."/>
            <person name="Hannon G.J."/>
            <person name="Tsend-Ayush E."/>
            <person name="McMillan D."/>
            <person name="Attenborough R."/>
            <person name="Rens W."/>
            <person name="Ferguson-Smith M."/>
            <person name="Lefevre C.M."/>
            <person name="Sharp J.A."/>
            <person name="Nicholas K.R."/>
            <person name="Ray D.A."/>
            <person name="Kube M."/>
            <person name="Reinhardt R."/>
            <person name="Pringle T.H."/>
            <person name="Taylor J."/>
            <person name="Jones R.C."/>
            <person name="Nixon B."/>
            <person name="Dacheux J.L."/>
            <person name="Niwa H."/>
            <person name="Sekita Y."/>
            <person name="Huang X."/>
            <person name="Stark A."/>
            <person name="Kheradpour P."/>
            <person name="Kellis M."/>
            <person name="Flicek P."/>
            <person name="Chen Y."/>
            <person name="Webber C."/>
            <person name="Hardison R."/>
            <person name="Nelson J."/>
            <person name="Hallsworth-Pepin K."/>
            <person name="Delehaunty K."/>
            <person name="Markovic C."/>
            <person name="Minx P."/>
            <person name="Feng Y."/>
            <person name="Kremitzki C."/>
            <person name="Mitreva M."/>
            <person name="Glasscock J."/>
            <person name="Wylie T."/>
            <person name="Wohldmann P."/>
            <person name="Thiru P."/>
            <person name="Nhan M.N."/>
            <person name="Pohl C.S."/>
            <person name="Smith S.M."/>
            <person name="Hou S."/>
            <person name="Nefedov M."/>
            <person name="de Jong P.J."/>
            <person name="Renfree M.B."/>
            <person name="Mardis E.R."/>
            <person name="Wilson R.K."/>
        </authorList>
    </citation>
    <scope>NUCLEOTIDE SEQUENCE [LARGE SCALE GENOMIC DNA]</scope>
    <source>
        <strain evidence="8 9">Glennie</strain>
    </source>
</reference>
<dbReference type="Pfam" id="PF15807">
    <property type="entry name" value="MAP17"/>
    <property type="match status" value="1"/>
</dbReference>
<feature type="chain" id="PRO_5026052735" evidence="7">
    <location>
        <begin position="21"/>
        <end position="115"/>
    </location>
</feature>
<gene>
    <name evidence="8" type="primary">SMIM24</name>
</gene>
<comment type="subcellular location">
    <subcellularLocation>
        <location evidence="1">Membrane</location>
        <topology evidence="1">Single-pass membrane protein</topology>
    </subcellularLocation>
</comment>
<dbReference type="FunCoup" id="A0A6I8MY82">
    <property type="interactions" value="1"/>
</dbReference>
<dbReference type="InterPro" id="IPR031627">
    <property type="entry name" value="PDZK1IP1/SMIM24"/>
</dbReference>
<evidence type="ECO:0000256" key="2">
    <source>
        <dbReference type="ARBA" id="ARBA00022692"/>
    </source>
</evidence>
<keyword evidence="4 6" id="KW-0472">Membrane</keyword>
<dbReference type="Proteomes" id="UP000002279">
    <property type="component" value="Chromosome X2"/>
</dbReference>
<keyword evidence="3 6" id="KW-1133">Transmembrane helix</keyword>
<dbReference type="PANTHER" id="PTHR15296:SF2">
    <property type="entry name" value="SMALL INTEGRAL MEMBRANE PROTEIN 24"/>
    <property type="match status" value="1"/>
</dbReference>
<dbReference type="GeneTree" id="ENSGT01000000216439"/>
<dbReference type="Ensembl" id="ENSOANT00000067063.1">
    <property type="protein sequence ID" value="ENSOANP00000033696.1"/>
    <property type="gene ID" value="ENSOANG00000043849.1"/>
</dbReference>
<evidence type="ECO:0000256" key="5">
    <source>
        <dbReference type="ARBA" id="ARBA00049650"/>
    </source>
</evidence>
<evidence type="ECO:0000313" key="8">
    <source>
        <dbReference type="Ensembl" id="ENSOANP00000033696.1"/>
    </source>
</evidence>
<organism evidence="8 9">
    <name type="scientific">Ornithorhynchus anatinus</name>
    <name type="common">Duckbill platypus</name>
    <dbReference type="NCBI Taxonomy" id="9258"/>
    <lineage>
        <taxon>Eukaryota</taxon>
        <taxon>Metazoa</taxon>
        <taxon>Chordata</taxon>
        <taxon>Craniata</taxon>
        <taxon>Vertebrata</taxon>
        <taxon>Euteleostomi</taxon>
        <taxon>Mammalia</taxon>
        <taxon>Monotremata</taxon>
        <taxon>Ornithorhynchidae</taxon>
        <taxon>Ornithorhynchus</taxon>
    </lineage>
</organism>
<protein>
    <submittedName>
        <fullName evidence="8">Small integral membrane protein 24</fullName>
    </submittedName>
</protein>
<dbReference type="Bgee" id="ENSOANG00000043849">
    <property type="expression patterns" value="Expressed in adult mammalian kidney and 1 other cell type or tissue"/>
</dbReference>
<evidence type="ECO:0000313" key="9">
    <source>
        <dbReference type="Proteomes" id="UP000002279"/>
    </source>
</evidence>
<name>A0A6I8MY82_ORNAN</name>
<evidence type="ECO:0000256" key="3">
    <source>
        <dbReference type="ARBA" id="ARBA00022989"/>
    </source>
</evidence>
<feature type="signal peptide" evidence="7">
    <location>
        <begin position="1"/>
        <end position="20"/>
    </location>
</feature>
<dbReference type="OMA" id="PHENIQM"/>
<evidence type="ECO:0000256" key="7">
    <source>
        <dbReference type="SAM" id="SignalP"/>
    </source>
</evidence>